<organismHost>
    <name type="scientific">Lithobates pipiens</name>
    <name type="common">Northern leopard frog</name>
    <name type="synonym">Rana pipiens</name>
    <dbReference type="NCBI Taxonomy" id="8404"/>
</organismHost>
<evidence type="ECO:0000313" key="2">
    <source>
        <dbReference type="EMBL" id="AYP19485.1"/>
    </source>
</evidence>
<organismHost>
    <name type="scientific">Notophthalmus viridescens</name>
    <name type="common">Eastern newt</name>
    <name type="synonym">Triturus viridescens</name>
    <dbReference type="NCBI Taxonomy" id="8316"/>
</organismHost>
<organismHost>
    <name type="scientific">Lithobates sylvaticus</name>
    <name type="common">Wood frog</name>
    <name type="synonym">Rana sylvatica</name>
    <dbReference type="NCBI Taxonomy" id="45438"/>
</organismHost>
<feature type="region of interest" description="Disordered" evidence="1">
    <location>
        <begin position="1"/>
        <end position="29"/>
    </location>
</feature>
<proteinExistence type="predicted"/>
<protein>
    <submittedName>
        <fullName evidence="2">Uncharacterized protein</fullName>
    </submittedName>
</protein>
<organismHost>
    <name type="scientific">Oophaga pumilio</name>
    <name type="common">strawberry poison frog</name>
    <dbReference type="NCBI Taxonomy" id="51950"/>
</organismHost>
<sequence>MRSRVPRVTRVPVAAQVQGDPGDPREGTVPWVRRERRGRLAAEGWVLLVPPAPSVGGDRWVTLAHRTTVSDWHRGTQGEPGTGA</sequence>
<organismHost>
    <name type="scientific">Dryophytes versicolor</name>
    <name type="common">chameleon treefrog</name>
    <dbReference type="NCBI Taxonomy" id="30343"/>
</organismHost>
<dbReference type="EMBL" id="MH351268">
    <property type="protein sequence ID" value="AYP19485.1"/>
    <property type="molecule type" value="Genomic_DNA"/>
</dbReference>
<gene>
    <name evidence="2" type="primary">orf37</name>
</gene>
<name>A0A3G2Y361_FRG3V</name>
<feature type="compositionally biased region" description="Low complexity" evidence="1">
    <location>
        <begin position="8"/>
        <end position="18"/>
    </location>
</feature>
<dbReference type="Proteomes" id="UP000319680">
    <property type="component" value="Segment"/>
</dbReference>
<organism evidence="2">
    <name type="scientific">Frog virus 3</name>
    <name type="common">FV-3</name>
    <dbReference type="NCBI Taxonomy" id="10493"/>
    <lineage>
        <taxon>Viruses</taxon>
        <taxon>Varidnaviria</taxon>
        <taxon>Bamfordvirae</taxon>
        <taxon>Nucleocytoviricota</taxon>
        <taxon>Megaviricetes</taxon>
        <taxon>Pimascovirales</taxon>
        <taxon>Pimascovirales incertae sedis</taxon>
        <taxon>Iridoviridae</taxon>
        <taxon>Alphairidovirinae</taxon>
        <taxon>Ranavirus</taxon>
        <taxon>Ranavirus rana1</taxon>
    </lineage>
</organism>
<reference evidence="2" key="1">
    <citation type="submission" date="2018-05" db="EMBL/GenBank/DDBJ databases">
        <title>Molecular characterization and complete genome analysis of a Brazilian frog virus 3 (FV3) isolate.</title>
        <authorList>
            <person name="Candido M."/>
            <person name="Alencar A.L.F."/>
            <person name="Tavares L.S."/>
            <person name="Mosterio C.M.F."/>
            <person name="Fernandes A.M."/>
            <person name="Almeida-Queiroz S.R."/>
            <person name="Guerra E.J."/>
            <person name="Sousa R.L.M."/>
        </authorList>
    </citation>
    <scope>NUCLEOTIDE SEQUENCE [LARGE SCALE GENOMIC DNA]</scope>
    <source>
        <strain evidence="2">Rana-Bra-01</strain>
    </source>
</reference>
<evidence type="ECO:0000256" key="1">
    <source>
        <dbReference type="SAM" id="MobiDB-lite"/>
    </source>
</evidence>
<accession>A0A3G2Y361</accession>